<dbReference type="Proteomes" id="UP000480178">
    <property type="component" value="Chromosome"/>
</dbReference>
<evidence type="ECO:0000256" key="4">
    <source>
        <dbReference type="PROSITE-ProRule" id="PRU00335"/>
    </source>
</evidence>
<feature type="domain" description="HTH tetR-type" evidence="5">
    <location>
        <begin position="6"/>
        <end position="66"/>
    </location>
</feature>
<dbReference type="InterPro" id="IPR009057">
    <property type="entry name" value="Homeodomain-like_sf"/>
</dbReference>
<evidence type="ECO:0000256" key="1">
    <source>
        <dbReference type="ARBA" id="ARBA00023015"/>
    </source>
</evidence>
<dbReference type="PANTHER" id="PTHR47506">
    <property type="entry name" value="TRANSCRIPTIONAL REGULATORY PROTEIN"/>
    <property type="match status" value="1"/>
</dbReference>
<reference evidence="6 7" key="1">
    <citation type="submission" date="2020-01" db="EMBL/GenBank/DDBJ databases">
        <authorList>
            <person name="Kim M.K."/>
        </authorList>
    </citation>
    <scope>NUCLEOTIDE SEQUENCE [LARGE SCALE GENOMIC DNA]</scope>
    <source>
        <strain evidence="6 7">172606-1</strain>
    </source>
</reference>
<evidence type="ECO:0000259" key="5">
    <source>
        <dbReference type="PROSITE" id="PS50977"/>
    </source>
</evidence>
<keyword evidence="7" id="KW-1185">Reference proteome</keyword>
<keyword evidence="3" id="KW-0804">Transcription</keyword>
<dbReference type="PANTHER" id="PTHR47506:SF1">
    <property type="entry name" value="HTH-TYPE TRANSCRIPTIONAL REGULATOR YJDC"/>
    <property type="match status" value="1"/>
</dbReference>
<evidence type="ECO:0000313" key="7">
    <source>
        <dbReference type="Proteomes" id="UP000480178"/>
    </source>
</evidence>
<dbReference type="Pfam" id="PF00440">
    <property type="entry name" value="TetR_N"/>
    <property type="match status" value="1"/>
</dbReference>
<gene>
    <name evidence="6" type="ORF">GXP67_25320</name>
</gene>
<keyword evidence="1" id="KW-0805">Transcription regulation</keyword>
<dbReference type="InterPro" id="IPR036271">
    <property type="entry name" value="Tet_transcr_reg_TetR-rel_C_sf"/>
</dbReference>
<sequence length="192" mass="21556">MARTKEFDTKEVLEKAVELFSCKGYNGASMQDVVDCLGLSRSSLYDTFGDKRQLYLEALKRYKQQNTAAVVDLIHQSKDIKSTIREMLLTAVQESFQDQQRKGCFMVNTAVEMAPHDPEFARLVQANMQEVENAFCEAIKNSQSLGQMSAVHEPRSLARFIFNTISGLRVAAKSGADKKVFDDIINVTMSVL</sequence>
<dbReference type="InterPro" id="IPR011075">
    <property type="entry name" value="TetR_C"/>
</dbReference>
<dbReference type="KEGG" id="rhoz:GXP67_25320"/>
<protein>
    <submittedName>
        <fullName evidence="6">TetR/AcrR family transcriptional regulator</fullName>
    </submittedName>
</protein>
<dbReference type="SUPFAM" id="SSF46689">
    <property type="entry name" value="Homeodomain-like"/>
    <property type="match status" value="1"/>
</dbReference>
<proteinExistence type="predicted"/>
<dbReference type="Pfam" id="PF16925">
    <property type="entry name" value="TetR_C_13"/>
    <property type="match status" value="1"/>
</dbReference>
<evidence type="ECO:0000313" key="6">
    <source>
        <dbReference type="EMBL" id="QHT69729.1"/>
    </source>
</evidence>
<dbReference type="Gene3D" id="1.10.10.60">
    <property type="entry name" value="Homeodomain-like"/>
    <property type="match status" value="1"/>
</dbReference>
<dbReference type="AlphaFoldDB" id="A0A6C0GNW6"/>
<keyword evidence="2 4" id="KW-0238">DNA-binding</keyword>
<dbReference type="GO" id="GO:0003677">
    <property type="term" value="F:DNA binding"/>
    <property type="evidence" value="ECO:0007669"/>
    <property type="project" value="UniProtKB-UniRule"/>
</dbReference>
<dbReference type="PROSITE" id="PS50977">
    <property type="entry name" value="HTH_TETR_2"/>
    <property type="match status" value="1"/>
</dbReference>
<dbReference type="InterPro" id="IPR001647">
    <property type="entry name" value="HTH_TetR"/>
</dbReference>
<evidence type="ECO:0000256" key="2">
    <source>
        <dbReference type="ARBA" id="ARBA00023125"/>
    </source>
</evidence>
<dbReference type="EMBL" id="CP048222">
    <property type="protein sequence ID" value="QHT69729.1"/>
    <property type="molecule type" value="Genomic_DNA"/>
</dbReference>
<dbReference type="SUPFAM" id="SSF48498">
    <property type="entry name" value="Tetracyclin repressor-like, C-terminal domain"/>
    <property type="match status" value="1"/>
</dbReference>
<evidence type="ECO:0000256" key="3">
    <source>
        <dbReference type="ARBA" id="ARBA00023163"/>
    </source>
</evidence>
<accession>A0A6C0GNW6</accession>
<feature type="DNA-binding region" description="H-T-H motif" evidence="4">
    <location>
        <begin position="29"/>
        <end position="48"/>
    </location>
</feature>
<dbReference type="PRINTS" id="PR00455">
    <property type="entry name" value="HTHTETR"/>
</dbReference>
<organism evidence="6 7">
    <name type="scientific">Rhodocytophaga rosea</name>
    <dbReference type="NCBI Taxonomy" id="2704465"/>
    <lineage>
        <taxon>Bacteria</taxon>
        <taxon>Pseudomonadati</taxon>
        <taxon>Bacteroidota</taxon>
        <taxon>Cytophagia</taxon>
        <taxon>Cytophagales</taxon>
        <taxon>Rhodocytophagaceae</taxon>
        <taxon>Rhodocytophaga</taxon>
    </lineage>
</organism>
<name>A0A6C0GNW6_9BACT</name>
<dbReference type="RefSeq" id="WP_162445713.1">
    <property type="nucleotide sequence ID" value="NZ_CP048222.1"/>
</dbReference>
<dbReference type="Gene3D" id="1.10.357.10">
    <property type="entry name" value="Tetracycline Repressor, domain 2"/>
    <property type="match status" value="1"/>
</dbReference>